<accession>A0ABU8C3Z2</accession>
<dbReference type="Pfam" id="PF20598">
    <property type="entry name" value="DUF6795"/>
    <property type="match status" value="1"/>
</dbReference>
<evidence type="ECO:0000259" key="1">
    <source>
        <dbReference type="Pfam" id="PF20598"/>
    </source>
</evidence>
<sequence>MQSVSARHKPWLLMTAALAFLGFFVFSQQVKADMFSWFKKKELQLSPAIQGKILLNGQPASGMTVLRDLKHGDDSYSEQRVTDSSGHFAFPAKIIKVRESMFDTAVKHNIYVKQDEIINIFSISNLNTLDFNSFNALLKEMTCELSNPDFGLDLEPDPLNPGIYLGAISKCSFADESVIKNKEIMK</sequence>
<dbReference type="RefSeq" id="WP_335735053.1">
    <property type="nucleotide sequence ID" value="NZ_JALAAR010000003.1"/>
</dbReference>
<protein>
    <recommendedName>
        <fullName evidence="1">DUF6795 domain-containing protein</fullName>
    </recommendedName>
</protein>
<proteinExistence type="predicted"/>
<dbReference type="InterPro" id="IPR046474">
    <property type="entry name" value="DUF6795"/>
</dbReference>
<dbReference type="Proteomes" id="UP001375382">
    <property type="component" value="Unassembled WGS sequence"/>
</dbReference>
<reference evidence="2 3" key="1">
    <citation type="journal article" date="2023" name="Ecotoxicol. Environ. Saf.">
        <title>Mercury remediation potential of mercury-resistant strain Rheinheimera metallidurans sp. nov. isolated from a municipal waste dumping site.</title>
        <authorList>
            <person name="Yadav V."/>
            <person name="Manjhi A."/>
            <person name="Vadakedath N."/>
        </authorList>
    </citation>
    <scope>NUCLEOTIDE SEQUENCE [LARGE SCALE GENOMIC DNA]</scope>
    <source>
        <strain evidence="2 3">E-49</strain>
    </source>
</reference>
<comment type="caution">
    <text evidence="2">The sequence shown here is derived from an EMBL/GenBank/DDBJ whole genome shotgun (WGS) entry which is preliminary data.</text>
</comment>
<feature type="domain" description="DUF6795" evidence="1">
    <location>
        <begin position="49"/>
        <end position="147"/>
    </location>
</feature>
<organism evidence="2 3">
    <name type="scientific">Rheinheimera muenzenbergensis</name>
    <dbReference type="NCBI Taxonomy" id="1193628"/>
    <lineage>
        <taxon>Bacteria</taxon>
        <taxon>Pseudomonadati</taxon>
        <taxon>Pseudomonadota</taxon>
        <taxon>Gammaproteobacteria</taxon>
        <taxon>Chromatiales</taxon>
        <taxon>Chromatiaceae</taxon>
        <taxon>Rheinheimera</taxon>
    </lineage>
</organism>
<evidence type="ECO:0000313" key="2">
    <source>
        <dbReference type="EMBL" id="MEH8016638.1"/>
    </source>
</evidence>
<gene>
    <name evidence="2" type="ORF">MN202_05305</name>
</gene>
<keyword evidence="3" id="KW-1185">Reference proteome</keyword>
<name>A0ABU8C3Z2_9GAMM</name>
<evidence type="ECO:0000313" key="3">
    <source>
        <dbReference type="Proteomes" id="UP001375382"/>
    </source>
</evidence>
<dbReference type="EMBL" id="JALAAR010000003">
    <property type="protein sequence ID" value="MEH8016638.1"/>
    <property type="molecule type" value="Genomic_DNA"/>
</dbReference>